<dbReference type="GO" id="GO:0005506">
    <property type="term" value="F:iron ion binding"/>
    <property type="evidence" value="ECO:0007669"/>
    <property type="project" value="UniProtKB-ARBA"/>
</dbReference>
<name>A0A0M2PTM8_PROHO</name>
<dbReference type="EMBL" id="AJTX02000004">
    <property type="protein sequence ID" value="KKI99845.1"/>
    <property type="molecule type" value="Genomic_DNA"/>
</dbReference>
<reference evidence="1" key="1">
    <citation type="submission" date="2012-04" db="EMBL/GenBank/DDBJ databases">
        <authorList>
            <person name="Borisov I.G."/>
            <person name="Ivanikova N.V."/>
            <person name="Pinevich A.V."/>
        </authorList>
    </citation>
    <scope>NUCLEOTIDE SEQUENCE</scope>
    <source>
        <strain evidence="1">CALU 1027</strain>
    </source>
</reference>
<dbReference type="PANTHER" id="PTHR20883:SF51">
    <property type="entry name" value="PHYTANOYL-COA HYDROXYLASE"/>
    <property type="match status" value="1"/>
</dbReference>
<protein>
    <recommendedName>
        <fullName evidence="3">Phytanoyl-CoA dioxygenase</fullName>
    </recommendedName>
</protein>
<keyword evidence="2" id="KW-1185">Reference proteome</keyword>
<dbReference type="eggNOG" id="COG5285">
    <property type="taxonomic scope" value="Bacteria"/>
</dbReference>
<dbReference type="SUPFAM" id="SSF51197">
    <property type="entry name" value="Clavaminate synthase-like"/>
    <property type="match status" value="1"/>
</dbReference>
<dbReference type="Pfam" id="PF05721">
    <property type="entry name" value="PhyH"/>
    <property type="match status" value="1"/>
</dbReference>
<dbReference type="PANTHER" id="PTHR20883">
    <property type="entry name" value="PHYTANOYL-COA DIOXYGENASE DOMAIN CONTAINING 1"/>
    <property type="match status" value="1"/>
</dbReference>
<sequence length="298" mass="33816">MTIYGLTPEERETYDRKGFIYRSLPPSFDMDAVRHGLFNELAWANFAKNNSLARLYVTRNRHFDLKAIAGLCQERTILDPSEDFLGPNLLTWRTHVFFGPASYGIDWHRDMYWGLLSDPYKQVTVHIAITPSTEDNCLCMLPGSHKMTCEEVEAAFNVRKDRDNHEQAPMYLARDDSPVQGAEKVLLKTGDFIIFHPNIVHTSKNLDMAAAELKGKPREGFLESYKTMLNKTNFLTSVASGSVTPPPWLRVAMAIRIIPPEVEVQLEAMARTKGRDRCSLLQGSNEPPVNELLPMMTP</sequence>
<proteinExistence type="predicted"/>
<dbReference type="OrthoDB" id="9791262at2"/>
<evidence type="ECO:0008006" key="3">
    <source>
        <dbReference type="Google" id="ProtNLM"/>
    </source>
</evidence>
<dbReference type="STRING" id="317619.GCA_000332315_00428"/>
<dbReference type="Gene3D" id="2.60.120.620">
    <property type="entry name" value="q2cbj1_9rhob like domain"/>
    <property type="match status" value="1"/>
</dbReference>
<dbReference type="GO" id="GO:0016706">
    <property type="term" value="F:2-oxoglutarate-dependent dioxygenase activity"/>
    <property type="evidence" value="ECO:0007669"/>
    <property type="project" value="UniProtKB-ARBA"/>
</dbReference>
<dbReference type="Proteomes" id="UP000034681">
    <property type="component" value="Unassembled WGS sequence"/>
</dbReference>
<gene>
    <name evidence="1" type="ORF">PROH_08410</name>
</gene>
<organism evidence="1 2">
    <name type="scientific">Prochlorothrix hollandica PCC 9006 = CALU 1027</name>
    <dbReference type="NCBI Taxonomy" id="317619"/>
    <lineage>
        <taxon>Bacteria</taxon>
        <taxon>Bacillati</taxon>
        <taxon>Cyanobacteriota</taxon>
        <taxon>Cyanophyceae</taxon>
        <taxon>Prochlorotrichales</taxon>
        <taxon>Prochlorotrichaceae</taxon>
        <taxon>Prochlorothrix</taxon>
    </lineage>
</organism>
<accession>A0A0M2PTM8</accession>
<evidence type="ECO:0000313" key="1">
    <source>
        <dbReference type="EMBL" id="KKI99845.1"/>
    </source>
</evidence>
<evidence type="ECO:0000313" key="2">
    <source>
        <dbReference type="Proteomes" id="UP000034681"/>
    </source>
</evidence>
<dbReference type="InterPro" id="IPR008775">
    <property type="entry name" value="Phytyl_CoA_dOase-like"/>
</dbReference>
<dbReference type="RefSeq" id="WP_017711102.1">
    <property type="nucleotide sequence ID" value="NZ_KB235933.1"/>
</dbReference>
<comment type="caution">
    <text evidence="1">The sequence shown here is derived from an EMBL/GenBank/DDBJ whole genome shotgun (WGS) entry which is preliminary data.</text>
</comment>
<dbReference type="AlphaFoldDB" id="A0A0M2PTM8"/>